<dbReference type="AlphaFoldDB" id="Q5KJ28"/>
<dbReference type="Proteomes" id="UP000002149">
    <property type="component" value="Chromosome 4"/>
</dbReference>
<dbReference type="PaxDb" id="214684-Q5KJ28"/>
<feature type="region of interest" description="Disordered" evidence="1">
    <location>
        <begin position="1"/>
        <end position="263"/>
    </location>
</feature>
<evidence type="ECO:0000256" key="1">
    <source>
        <dbReference type="SAM" id="MobiDB-lite"/>
    </source>
</evidence>
<proteinExistence type="predicted"/>
<feature type="compositionally biased region" description="Polar residues" evidence="1">
    <location>
        <begin position="140"/>
        <end position="152"/>
    </location>
</feature>
<feature type="compositionally biased region" description="Acidic residues" evidence="1">
    <location>
        <begin position="83"/>
        <end position="119"/>
    </location>
</feature>
<accession>Q5KJ28</accession>
<sequence length="489" mass="54648">MPPRRYPLNTSASKNSQAALTQRSLIDPHLEPQEGNQSQTHISSKYSKTLQSRTHAKKSLQQASSARPRGAGEAVGHDKCFGDEDSDSLDGIGEESGTDAEEQELNGIESDDLESADDAESQRPHKALKANHRLSVFPQIRTTAEVINNNGRHSPRDGRRPGDRLNRPVTVVRRNGVQCPSNPTAERASNASQQTSQETHSTGSRGISRGNSSSASAVPIHDSTNTPLQNMEQTSSREIGQPSQITRDSVTDRSRFSPWPTTHICKDLPESPIDTNIEEIYSILKAKQEYKSPFKTVLDRCCRLVARYYSIHTSSYTGGILCSLRYKHYLNSSILEMEEGEISPDIWFTNTTGDDILEKYAQFLDIEPAMLMMYYNDALSLAAQVLAPLRALPRLCWLIMSLLMKSKAFYLPLLGTKLMITLSMAPWLAISTTMPLTPSICIYRTYGRASHRSSHQPTYMMKKMWFFDSTIIAMTRKRMVASKLRSPLA</sequence>
<dbReference type="GeneID" id="3256925"/>
<gene>
    <name evidence="2" type="ordered locus">CND00870</name>
</gene>
<evidence type="ECO:0000313" key="3">
    <source>
        <dbReference type="Proteomes" id="UP000002149"/>
    </source>
</evidence>
<feature type="compositionally biased region" description="Low complexity" evidence="1">
    <location>
        <begin position="201"/>
        <end position="217"/>
    </location>
</feature>
<feature type="compositionally biased region" description="Polar residues" evidence="1">
    <location>
        <begin position="34"/>
        <end position="65"/>
    </location>
</feature>
<organism evidence="2 3">
    <name type="scientific">Cryptococcus deneoformans (strain JEC21 / ATCC MYA-565)</name>
    <name type="common">Cryptococcus neoformans var. neoformans serotype D</name>
    <dbReference type="NCBI Taxonomy" id="214684"/>
    <lineage>
        <taxon>Eukaryota</taxon>
        <taxon>Fungi</taxon>
        <taxon>Dikarya</taxon>
        <taxon>Basidiomycota</taxon>
        <taxon>Agaricomycotina</taxon>
        <taxon>Tremellomycetes</taxon>
        <taxon>Tremellales</taxon>
        <taxon>Cryptococcaceae</taxon>
        <taxon>Cryptococcus</taxon>
        <taxon>Cryptococcus neoformans species complex</taxon>
    </lineage>
</organism>
<feature type="compositionally biased region" description="Basic and acidic residues" evidence="1">
    <location>
        <begin position="154"/>
        <end position="166"/>
    </location>
</feature>
<dbReference type="VEuPathDB" id="FungiDB:CND00870"/>
<dbReference type="KEGG" id="cne:CND00870"/>
<dbReference type="RefSeq" id="XP_570328.1">
    <property type="nucleotide sequence ID" value="XM_570328.1"/>
</dbReference>
<accession>Q55TB1</accession>
<protein>
    <submittedName>
        <fullName evidence="2">Uncharacterized protein</fullName>
    </submittedName>
</protein>
<reference evidence="2 3" key="1">
    <citation type="journal article" date="2005" name="Science">
        <title>The genome of the basidiomycetous yeast and human pathogen Cryptococcus neoformans.</title>
        <authorList>
            <person name="Loftus B.J."/>
            <person name="Fung E."/>
            <person name="Roncaglia P."/>
            <person name="Rowley D."/>
            <person name="Amedeo P."/>
            <person name="Bruno D."/>
            <person name="Vamathevan J."/>
            <person name="Miranda M."/>
            <person name="Anderson I.J."/>
            <person name="Fraser J.A."/>
            <person name="Allen J.E."/>
            <person name="Bosdet I.E."/>
            <person name="Brent M.R."/>
            <person name="Chiu R."/>
            <person name="Doering T.L."/>
            <person name="Donlin M.J."/>
            <person name="D'Souza C.A."/>
            <person name="Fox D.S."/>
            <person name="Grinberg V."/>
            <person name="Fu J."/>
            <person name="Fukushima M."/>
            <person name="Haas B.J."/>
            <person name="Huang J.C."/>
            <person name="Janbon G."/>
            <person name="Jones S.J."/>
            <person name="Koo H.L."/>
            <person name="Krzywinski M.I."/>
            <person name="Kwon-Chung J.K."/>
            <person name="Lengeler K.B."/>
            <person name="Maiti R."/>
            <person name="Marra M.A."/>
            <person name="Marra R.E."/>
            <person name="Mathewson C.A."/>
            <person name="Mitchell T.G."/>
            <person name="Pertea M."/>
            <person name="Riggs F.R."/>
            <person name="Salzberg S.L."/>
            <person name="Schein J.E."/>
            <person name="Shvartsbeyn A."/>
            <person name="Shin H."/>
            <person name="Shumway M."/>
            <person name="Specht C.A."/>
            <person name="Suh B.B."/>
            <person name="Tenney A."/>
            <person name="Utterback T.R."/>
            <person name="Wickes B.L."/>
            <person name="Wortman J.R."/>
            <person name="Wye N.H."/>
            <person name="Kronstad J.W."/>
            <person name="Lodge J.K."/>
            <person name="Heitman J."/>
            <person name="Davis R.W."/>
            <person name="Fraser C.M."/>
            <person name="Hyman R.W."/>
        </authorList>
    </citation>
    <scope>NUCLEOTIDE SEQUENCE [LARGE SCALE GENOMIC DNA]</scope>
    <source>
        <strain evidence="3">JEC21 / ATCC MYA-565</strain>
    </source>
</reference>
<dbReference type="InParanoid" id="Q5KJ28"/>
<dbReference type="OrthoDB" id="10633509at2759"/>
<dbReference type="HOGENOM" id="CLU_557781_0_0_1"/>
<name>Q5KJ28_CRYD1</name>
<feature type="compositionally biased region" description="Polar residues" evidence="1">
    <location>
        <begin position="8"/>
        <end position="24"/>
    </location>
</feature>
<feature type="compositionally biased region" description="Polar residues" evidence="1">
    <location>
        <begin position="222"/>
        <end position="248"/>
    </location>
</feature>
<feature type="compositionally biased region" description="Polar residues" evidence="1">
    <location>
        <begin position="178"/>
        <end position="200"/>
    </location>
</feature>
<evidence type="ECO:0000313" key="2">
    <source>
        <dbReference type="EMBL" id="AAW43021.1"/>
    </source>
</evidence>
<keyword evidence="3" id="KW-1185">Reference proteome</keyword>
<dbReference type="EMBL" id="AE017344">
    <property type="protein sequence ID" value="AAW43021.1"/>
    <property type="molecule type" value="Genomic_DNA"/>
</dbReference>